<dbReference type="InterPro" id="IPR001647">
    <property type="entry name" value="HTH_TetR"/>
</dbReference>
<protein>
    <submittedName>
        <fullName evidence="6">TetR family transcriptional regulator</fullName>
    </submittedName>
</protein>
<dbReference type="InterPro" id="IPR050109">
    <property type="entry name" value="HTH-type_TetR-like_transc_reg"/>
</dbReference>
<dbReference type="SUPFAM" id="SSF46689">
    <property type="entry name" value="Homeodomain-like"/>
    <property type="match status" value="1"/>
</dbReference>
<accession>A0A562IMM5</accession>
<reference evidence="6 7" key="1">
    <citation type="submission" date="2019-07" db="EMBL/GenBank/DDBJ databases">
        <title>R&amp;d 2014.</title>
        <authorList>
            <person name="Klenk H.-P."/>
        </authorList>
    </citation>
    <scope>NUCLEOTIDE SEQUENCE [LARGE SCALE GENOMIC DNA]</scope>
    <source>
        <strain evidence="6 7">DSM 45764</strain>
    </source>
</reference>
<dbReference type="Gene3D" id="1.10.357.10">
    <property type="entry name" value="Tetracycline Repressor, domain 2"/>
    <property type="match status" value="1"/>
</dbReference>
<keyword evidence="1" id="KW-0805">Transcription regulation</keyword>
<dbReference type="PANTHER" id="PTHR30055:SF234">
    <property type="entry name" value="HTH-TYPE TRANSCRIPTIONAL REGULATOR BETI"/>
    <property type="match status" value="1"/>
</dbReference>
<dbReference type="Pfam" id="PF00440">
    <property type="entry name" value="TetR_N"/>
    <property type="match status" value="1"/>
</dbReference>
<evidence type="ECO:0000256" key="4">
    <source>
        <dbReference type="PROSITE-ProRule" id="PRU00335"/>
    </source>
</evidence>
<dbReference type="PANTHER" id="PTHR30055">
    <property type="entry name" value="HTH-TYPE TRANSCRIPTIONAL REGULATOR RUTR"/>
    <property type="match status" value="1"/>
</dbReference>
<feature type="DNA-binding region" description="H-T-H motif" evidence="4">
    <location>
        <begin position="38"/>
        <end position="57"/>
    </location>
</feature>
<evidence type="ECO:0000256" key="1">
    <source>
        <dbReference type="ARBA" id="ARBA00023015"/>
    </source>
</evidence>
<keyword evidence="7" id="KW-1185">Reference proteome</keyword>
<evidence type="ECO:0000313" key="7">
    <source>
        <dbReference type="Proteomes" id="UP000321490"/>
    </source>
</evidence>
<comment type="caution">
    <text evidence="6">The sequence shown here is derived from an EMBL/GenBank/DDBJ whole genome shotgun (WGS) entry which is preliminary data.</text>
</comment>
<proteinExistence type="predicted"/>
<feature type="domain" description="HTH tetR-type" evidence="5">
    <location>
        <begin position="16"/>
        <end position="75"/>
    </location>
</feature>
<gene>
    <name evidence="6" type="ORF">JD78_00590</name>
</gene>
<sequence length="184" mass="19717">MAIRGGAVNRGPAAAVDNRRAILVAARRVMAERGYRVPLSTIVREAGVSQGVLYRHFPTRLDLALAVFEDNFTELAAAAADPGPGAFAQLWDRLVELTVESSAFVEMALDAREDLPGYRGNLRLLELVGATLPRAQESGSVDAGLTPDDVLLAWRMVFGVVVTTTDPSEVAPAVERVRALLPLP</sequence>
<dbReference type="GO" id="GO:0003700">
    <property type="term" value="F:DNA-binding transcription factor activity"/>
    <property type="evidence" value="ECO:0007669"/>
    <property type="project" value="TreeGrafter"/>
</dbReference>
<name>A0A562IMM5_9ACTN</name>
<dbReference type="OrthoDB" id="3192968at2"/>
<dbReference type="PRINTS" id="PR00455">
    <property type="entry name" value="HTHTETR"/>
</dbReference>
<evidence type="ECO:0000256" key="3">
    <source>
        <dbReference type="ARBA" id="ARBA00023163"/>
    </source>
</evidence>
<dbReference type="RefSeq" id="WP_153360637.1">
    <property type="nucleotide sequence ID" value="NZ_JABGDC010000107.1"/>
</dbReference>
<evidence type="ECO:0000256" key="2">
    <source>
        <dbReference type="ARBA" id="ARBA00023125"/>
    </source>
</evidence>
<keyword evidence="2 4" id="KW-0238">DNA-binding</keyword>
<dbReference type="InterPro" id="IPR009057">
    <property type="entry name" value="Homeodomain-like_sf"/>
</dbReference>
<evidence type="ECO:0000259" key="5">
    <source>
        <dbReference type="PROSITE" id="PS50977"/>
    </source>
</evidence>
<dbReference type="AlphaFoldDB" id="A0A562IMM5"/>
<dbReference type="GO" id="GO:0000976">
    <property type="term" value="F:transcription cis-regulatory region binding"/>
    <property type="evidence" value="ECO:0007669"/>
    <property type="project" value="TreeGrafter"/>
</dbReference>
<keyword evidence="3" id="KW-0804">Transcription</keyword>
<dbReference type="PROSITE" id="PS50977">
    <property type="entry name" value="HTH_TETR_2"/>
    <property type="match status" value="1"/>
</dbReference>
<dbReference type="Proteomes" id="UP000321490">
    <property type="component" value="Unassembled WGS sequence"/>
</dbReference>
<evidence type="ECO:0000313" key="6">
    <source>
        <dbReference type="EMBL" id="TWH72086.1"/>
    </source>
</evidence>
<dbReference type="EMBL" id="VLKF01000001">
    <property type="protein sequence ID" value="TWH72086.1"/>
    <property type="molecule type" value="Genomic_DNA"/>
</dbReference>
<organism evidence="6 7">
    <name type="scientific">Modestobacter roseus</name>
    <dbReference type="NCBI Taxonomy" id="1181884"/>
    <lineage>
        <taxon>Bacteria</taxon>
        <taxon>Bacillati</taxon>
        <taxon>Actinomycetota</taxon>
        <taxon>Actinomycetes</taxon>
        <taxon>Geodermatophilales</taxon>
        <taxon>Geodermatophilaceae</taxon>
        <taxon>Modestobacter</taxon>
    </lineage>
</organism>